<feature type="domain" description="PNPLA" evidence="9">
    <location>
        <begin position="230"/>
        <end position="408"/>
    </location>
</feature>
<sequence>MSFFNNESFKKFGQVVRVVNTGVQAISSAQQLYQAVSSSQNGTTNQQIRPSQREITFVQPNEAVNENKKKSLFEEFSKEFLKQNISLINKHRSSDGFTPLICAVKRKCLDSVVLLLSNGANLDDTDLKGNTALHHAVFIQSLPIVKALLVFRADSKIKNKDGVDCLSVETSPEITHFLSKAKKWDEQKIIETPSLTPSLKTKLDEHKQQIAMHYQLTKSQEDKKRSLRLLSLDGGGIRGLVLIQILMELEEICGNTENFVTKNFDWIAGTSTGAILALALADGYKPIQCLRLYLRLKDDIFCGTRPYPDAKIEKFLKENFGENRKMANLNKKIKVFATATKADQIPIEMMLFRSYDTPLKEPIDPLPKDVNIWKAARCSSAAPMYFSRVDGAIMDGGLMANNPGVTLLLEVFKYIDFQALKGENESPPPDLAFMLSLGTGKNPEIAVSSTEVCLDLGMQGLIQTMQSLANLKSILVEQISTSDGQVVEIARYMSHTRRAPYFRLTPSLNTDIQLDTIDNNLLIEMLWTTKV</sequence>
<dbReference type="PROSITE" id="PS50088">
    <property type="entry name" value="ANK_REPEAT"/>
    <property type="match status" value="2"/>
</dbReference>
<feature type="short sequence motif" description="GXSXG" evidence="8">
    <location>
        <begin position="269"/>
        <end position="273"/>
    </location>
</feature>
<dbReference type="InterPro" id="IPR002641">
    <property type="entry name" value="PNPLA_dom"/>
</dbReference>
<evidence type="ECO:0000313" key="11">
    <source>
        <dbReference type="WBParaSite" id="MhA1_Contig274.frz3.gene2"/>
    </source>
</evidence>
<keyword evidence="8" id="KW-0442">Lipid degradation</keyword>
<evidence type="ECO:0000256" key="2">
    <source>
        <dbReference type="ARBA" id="ARBA00022737"/>
    </source>
</evidence>
<evidence type="ECO:0000256" key="7">
    <source>
        <dbReference type="PROSITE-ProRule" id="PRU00023"/>
    </source>
</evidence>
<protein>
    <recommendedName>
        <fullName evidence="1">phospholipase A2</fullName>
        <ecNumber evidence="1">3.1.1.4</ecNumber>
    </recommendedName>
</protein>
<evidence type="ECO:0000256" key="5">
    <source>
        <dbReference type="ARBA" id="ARBA00023098"/>
    </source>
</evidence>
<keyword evidence="10" id="KW-1185">Reference proteome</keyword>
<feature type="active site" description="Proton acceptor" evidence="8">
    <location>
        <position position="395"/>
    </location>
</feature>
<evidence type="ECO:0000256" key="6">
    <source>
        <dbReference type="ARBA" id="ARBA00023422"/>
    </source>
</evidence>
<name>A0A1I8BJM6_MELHA</name>
<dbReference type="Proteomes" id="UP000095281">
    <property type="component" value="Unplaced"/>
</dbReference>
<dbReference type="SMART" id="SM00248">
    <property type="entry name" value="ANK"/>
    <property type="match status" value="2"/>
</dbReference>
<dbReference type="GO" id="GO:0016042">
    <property type="term" value="P:lipid catabolic process"/>
    <property type="evidence" value="ECO:0007669"/>
    <property type="project" value="UniProtKB-UniRule"/>
</dbReference>
<dbReference type="GO" id="GO:0052816">
    <property type="term" value="F:long-chain fatty acyl-CoA hydrolase activity"/>
    <property type="evidence" value="ECO:0007669"/>
    <property type="project" value="TreeGrafter"/>
</dbReference>
<evidence type="ECO:0000256" key="1">
    <source>
        <dbReference type="ARBA" id="ARBA00013278"/>
    </source>
</evidence>
<evidence type="ECO:0000313" key="10">
    <source>
        <dbReference type="Proteomes" id="UP000095281"/>
    </source>
</evidence>
<dbReference type="GO" id="GO:0047499">
    <property type="term" value="F:calcium-independent phospholipase A2 activity"/>
    <property type="evidence" value="ECO:0007669"/>
    <property type="project" value="InterPro"/>
</dbReference>
<feature type="repeat" description="ANK" evidence="7">
    <location>
        <begin position="95"/>
        <end position="127"/>
    </location>
</feature>
<dbReference type="PROSITE" id="PS50297">
    <property type="entry name" value="ANK_REP_REGION"/>
    <property type="match status" value="1"/>
</dbReference>
<feature type="repeat" description="ANK" evidence="7">
    <location>
        <begin position="128"/>
        <end position="160"/>
    </location>
</feature>
<feature type="short sequence motif" description="DGA/G" evidence="8">
    <location>
        <begin position="395"/>
        <end position="397"/>
    </location>
</feature>
<keyword evidence="4 7" id="KW-0040">ANK repeat</keyword>
<comment type="catalytic activity">
    <reaction evidence="6">
        <text>a 1,2-diacyl-sn-glycero-3-phosphocholine + H2O = a 1-acyl-sn-glycero-3-phosphocholine + a fatty acid + H(+)</text>
        <dbReference type="Rhea" id="RHEA:15801"/>
        <dbReference type="ChEBI" id="CHEBI:15377"/>
        <dbReference type="ChEBI" id="CHEBI:15378"/>
        <dbReference type="ChEBI" id="CHEBI:28868"/>
        <dbReference type="ChEBI" id="CHEBI:57643"/>
        <dbReference type="ChEBI" id="CHEBI:58168"/>
        <dbReference type="EC" id="3.1.1.4"/>
    </reaction>
    <physiologicalReaction direction="left-to-right" evidence="6">
        <dbReference type="Rhea" id="RHEA:15802"/>
    </physiologicalReaction>
</comment>
<dbReference type="GO" id="GO:2000304">
    <property type="term" value="P:positive regulation of ceramide biosynthetic process"/>
    <property type="evidence" value="ECO:0007669"/>
    <property type="project" value="TreeGrafter"/>
</dbReference>
<dbReference type="SUPFAM" id="SSF48403">
    <property type="entry name" value="Ankyrin repeat"/>
    <property type="match status" value="1"/>
</dbReference>
<evidence type="ECO:0000259" key="9">
    <source>
        <dbReference type="PROSITE" id="PS51635"/>
    </source>
</evidence>
<dbReference type="InterPro" id="IPR047148">
    <property type="entry name" value="PLPL9"/>
</dbReference>
<keyword evidence="5 8" id="KW-0443">Lipid metabolism</keyword>
<dbReference type="PANTHER" id="PTHR24139:SF34">
    <property type="entry name" value="85_88 KDA CALCIUM-INDEPENDENT PHOSPHOLIPASE A2"/>
    <property type="match status" value="1"/>
</dbReference>
<keyword evidence="3 8" id="KW-0378">Hydrolase</keyword>
<evidence type="ECO:0000256" key="8">
    <source>
        <dbReference type="PROSITE-ProRule" id="PRU01161"/>
    </source>
</evidence>
<dbReference type="Gene3D" id="3.40.1090.10">
    <property type="entry name" value="Cytosolic phospholipase A2 catalytic domain"/>
    <property type="match status" value="1"/>
</dbReference>
<dbReference type="GO" id="GO:0005739">
    <property type="term" value="C:mitochondrion"/>
    <property type="evidence" value="ECO:0007669"/>
    <property type="project" value="TreeGrafter"/>
</dbReference>
<dbReference type="Pfam" id="PF01734">
    <property type="entry name" value="Patatin"/>
    <property type="match status" value="1"/>
</dbReference>
<dbReference type="OMA" id="KRPHNTE"/>
<reference evidence="11" key="1">
    <citation type="submission" date="2016-11" db="UniProtKB">
        <authorList>
            <consortium name="WormBaseParasite"/>
        </authorList>
    </citation>
    <scope>IDENTIFICATION</scope>
</reference>
<dbReference type="EC" id="3.1.1.4" evidence="1"/>
<dbReference type="InterPro" id="IPR036770">
    <property type="entry name" value="Ankyrin_rpt-contain_sf"/>
</dbReference>
<dbReference type="InterPro" id="IPR016035">
    <property type="entry name" value="Acyl_Trfase/lysoPLipase"/>
</dbReference>
<keyword evidence="2" id="KW-0677">Repeat</keyword>
<dbReference type="PANTHER" id="PTHR24139">
    <property type="entry name" value="CALCIUM-INDEPENDENT PHOSPHOLIPASE A2"/>
    <property type="match status" value="1"/>
</dbReference>
<dbReference type="PROSITE" id="PS51635">
    <property type="entry name" value="PNPLA"/>
    <property type="match status" value="1"/>
</dbReference>
<feature type="active site" description="Nucleophile" evidence="8">
    <location>
        <position position="271"/>
    </location>
</feature>
<dbReference type="SUPFAM" id="SSF52151">
    <property type="entry name" value="FabD/lysophospholipase-like"/>
    <property type="match status" value="1"/>
</dbReference>
<evidence type="ECO:0000256" key="4">
    <source>
        <dbReference type="ARBA" id="ARBA00023043"/>
    </source>
</evidence>
<dbReference type="WBParaSite" id="MhA1_Contig274.frz3.gene2">
    <property type="protein sequence ID" value="MhA1_Contig274.frz3.gene2"/>
    <property type="gene ID" value="MhA1_Contig274.frz3.gene2"/>
</dbReference>
<dbReference type="Gene3D" id="1.25.40.20">
    <property type="entry name" value="Ankyrin repeat-containing domain"/>
    <property type="match status" value="1"/>
</dbReference>
<dbReference type="Pfam" id="PF12796">
    <property type="entry name" value="Ank_2"/>
    <property type="match status" value="1"/>
</dbReference>
<organism evidence="10 11">
    <name type="scientific">Meloidogyne hapla</name>
    <name type="common">Root-knot nematode worm</name>
    <dbReference type="NCBI Taxonomy" id="6305"/>
    <lineage>
        <taxon>Eukaryota</taxon>
        <taxon>Metazoa</taxon>
        <taxon>Ecdysozoa</taxon>
        <taxon>Nematoda</taxon>
        <taxon>Chromadorea</taxon>
        <taxon>Rhabditida</taxon>
        <taxon>Tylenchina</taxon>
        <taxon>Tylenchomorpha</taxon>
        <taxon>Tylenchoidea</taxon>
        <taxon>Meloidogynidae</taxon>
        <taxon>Meloidogyninae</taxon>
        <taxon>Meloidogyne</taxon>
    </lineage>
</organism>
<dbReference type="InterPro" id="IPR002110">
    <property type="entry name" value="Ankyrin_rpt"/>
</dbReference>
<accession>A0A1I8BJM6</accession>
<proteinExistence type="predicted"/>
<dbReference type="AlphaFoldDB" id="A0A1I8BJM6"/>
<evidence type="ECO:0000256" key="3">
    <source>
        <dbReference type="ARBA" id="ARBA00022801"/>
    </source>
</evidence>
<feature type="short sequence motif" description="GXGXXG" evidence="8">
    <location>
        <begin position="234"/>
        <end position="239"/>
    </location>
</feature>